<sequence length="197" mass="21929">MSNLSLIRTHSLPSLPLDHTMNHKHSLAVKGITNTDTRELPLHRQSSVHKQRENEKFFENKKPENLTGGKNELDNLEKALKTARALIVSKPSDLSVIHNKSINKFVFHSIFGFGISHSDSPGLKQKITHAALAKHLFGTAKFVTSAGIIKKDDKDNCYVIDNNSGHYAPDDTSLIKVKFYLESLGCSVKLSCKIGER</sequence>
<feature type="region of interest" description="Disordered" evidence="1">
    <location>
        <begin position="44"/>
        <end position="70"/>
    </location>
</feature>
<dbReference type="Proteomes" id="UP001152658">
    <property type="component" value="Unassembled WGS sequence"/>
</dbReference>
<accession>A0ABM9FNX8</accession>
<keyword evidence="3" id="KW-1185">Reference proteome</keyword>
<feature type="compositionally biased region" description="Basic and acidic residues" evidence="1">
    <location>
        <begin position="50"/>
        <end position="64"/>
    </location>
</feature>
<gene>
    <name evidence="2" type="ORF">VAE063_930005</name>
</gene>
<evidence type="ECO:0000313" key="3">
    <source>
        <dbReference type="Proteomes" id="UP001152658"/>
    </source>
</evidence>
<protein>
    <submittedName>
        <fullName evidence="2">Uncharacterized protein</fullName>
    </submittedName>
</protein>
<reference evidence="2" key="1">
    <citation type="submission" date="2022-06" db="EMBL/GenBank/DDBJ databases">
        <authorList>
            <person name="Goudenege D."/>
            <person name="Le Roux F."/>
        </authorList>
    </citation>
    <scope>NUCLEOTIDE SEQUENCE</scope>
    <source>
        <strain evidence="2">12-063</strain>
    </source>
</reference>
<evidence type="ECO:0000256" key="1">
    <source>
        <dbReference type="SAM" id="MobiDB-lite"/>
    </source>
</evidence>
<dbReference type="EMBL" id="CALYLK010000134">
    <property type="protein sequence ID" value="CAH8221749.1"/>
    <property type="molecule type" value="Genomic_DNA"/>
</dbReference>
<evidence type="ECO:0000313" key="2">
    <source>
        <dbReference type="EMBL" id="CAH8221749.1"/>
    </source>
</evidence>
<comment type="caution">
    <text evidence="2">The sequence shown here is derived from an EMBL/GenBank/DDBJ whole genome shotgun (WGS) entry which is preliminary data.</text>
</comment>
<proteinExistence type="predicted"/>
<dbReference type="RefSeq" id="WP_168780386.1">
    <property type="nucleotide sequence ID" value="NZ_CALYLA010000018.1"/>
</dbReference>
<organism evidence="2 3">
    <name type="scientific">Vibrio aestuarianus</name>
    <dbReference type="NCBI Taxonomy" id="28171"/>
    <lineage>
        <taxon>Bacteria</taxon>
        <taxon>Pseudomonadati</taxon>
        <taxon>Pseudomonadota</taxon>
        <taxon>Gammaproteobacteria</taxon>
        <taxon>Vibrionales</taxon>
        <taxon>Vibrionaceae</taxon>
        <taxon>Vibrio</taxon>
    </lineage>
</organism>
<name>A0ABM9FNX8_9VIBR</name>